<gene>
    <name evidence="1" type="ORF">CE91St7_03200</name>
</gene>
<name>A0AA37P0M1_9BACT</name>
<dbReference type="GeneID" id="93448525"/>
<comment type="caution">
    <text evidence="1">The sequence shown here is derived from an EMBL/GenBank/DDBJ whole genome shotgun (WGS) entry which is preliminary data.</text>
</comment>
<sequence length="140" mass="16049">MNKIITRSDMSARIAGYILILQSEKNHDSVERLNLADRITEVEKANNLYLDLDTQRGIVKEQKGLSATSLHKNCNGLLNQLYSLVNDMFFYYDNELFIAFADELNAVAESYQLVINNRKADAKRKKNERKGLKLLPVINN</sequence>
<accession>A0AA37P0M1</accession>
<protein>
    <submittedName>
        <fullName evidence="1">Uncharacterized protein</fullName>
    </submittedName>
</protein>
<dbReference type="Proteomes" id="UP001055104">
    <property type="component" value="Unassembled WGS sequence"/>
</dbReference>
<dbReference type="AlphaFoldDB" id="A0AA37P0M1"/>
<organism evidence="1 2">
    <name type="scientific">Phocaeicola dorei</name>
    <dbReference type="NCBI Taxonomy" id="357276"/>
    <lineage>
        <taxon>Bacteria</taxon>
        <taxon>Pseudomonadati</taxon>
        <taxon>Bacteroidota</taxon>
        <taxon>Bacteroidia</taxon>
        <taxon>Bacteroidales</taxon>
        <taxon>Bacteroidaceae</taxon>
        <taxon>Phocaeicola</taxon>
    </lineage>
</organism>
<dbReference type="RefSeq" id="WP_007831156.1">
    <property type="nucleotide sequence ID" value="NZ_BQOA01000001.1"/>
</dbReference>
<evidence type="ECO:0000313" key="1">
    <source>
        <dbReference type="EMBL" id="GKH79436.1"/>
    </source>
</evidence>
<proteinExistence type="predicted"/>
<dbReference type="EMBL" id="BQOB01000001">
    <property type="protein sequence ID" value="GKH79436.1"/>
    <property type="molecule type" value="Genomic_DNA"/>
</dbReference>
<reference evidence="1" key="1">
    <citation type="submission" date="2022-01" db="EMBL/GenBank/DDBJ databases">
        <title>Novel bile acid biosynthetic pathways are enriched in the microbiome of centenarians.</title>
        <authorList>
            <person name="Sato Y."/>
            <person name="Atarashi K."/>
            <person name="Plichta R.D."/>
            <person name="Arai Y."/>
            <person name="Sasajima S."/>
            <person name="Kearney M.S."/>
            <person name="Suda W."/>
            <person name="Takeshita K."/>
            <person name="Sasaki T."/>
            <person name="Okamoto S."/>
            <person name="Skelly N.A."/>
            <person name="Okamura Y."/>
            <person name="Vlamakis H."/>
            <person name="Li Y."/>
            <person name="Tanoue T."/>
            <person name="Takei H."/>
            <person name="Nittono H."/>
            <person name="Narushima S."/>
            <person name="Irie J."/>
            <person name="Itoh H."/>
            <person name="Moriya K."/>
            <person name="Sugiura Y."/>
            <person name="Suematsu M."/>
            <person name="Moritoki N."/>
            <person name="Shibata S."/>
            <person name="Littman R.D."/>
            <person name="Fischbach A.M."/>
            <person name="Uwamino Y."/>
            <person name="Inoue T."/>
            <person name="Honda A."/>
            <person name="Hattori M."/>
            <person name="Murai T."/>
            <person name="Xavier J.R."/>
            <person name="Hirose N."/>
            <person name="Honda K."/>
        </authorList>
    </citation>
    <scope>NUCLEOTIDE SEQUENCE</scope>
    <source>
        <strain evidence="1">CE91-St7</strain>
    </source>
</reference>
<evidence type="ECO:0000313" key="2">
    <source>
        <dbReference type="Proteomes" id="UP001055104"/>
    </source>
</evidence>